<reference evidence="2 3" key="1">
    <citation type="submission" date="2019-03" db="EMBL/GenBank/DDBJ databases">
        <title>Freshwater and sediment microbial communities from various areas in North America, analyzing microbe dynamics in response to fracking.</title>
        <authorList>
            <person name="Lamendella R."/>
        </authorList>
    </citation>
    <scope>NUCLEOTIDE SEQUENCE [LARGE SCALE GENOMIC DNA]</scope>
    <source>
        <strain evidence="2 3">114D</strain>
    </source>
</reference>
<feature type="transmembrane region" description="Helical" evidence="1">
    <location>
        <begin position="14"/>
        <end position="33"/>
    </location>
</feature>
<keyword evidence="1" id="KW-1133">Transmembrane helix</keyword>
<protein>
    <submittedName>
        <fullName evidence="2">Uncharacterized protein</fullName>
    </submittedName>
</protein>
<keyword evidence="1" id="KW-0472">Membrane</keyword>
<dbReference type="EMBL" id="SNWI01000001">
    <property type="protein sequence ID" value="TDO05055.1"/>
    <property type="molecule type" value="Genomic_DNA"/>
</dbReference>
<feature type="transmembrane region" description="Helical" evidence="1">
    <location>
        <begin position="65"/>
        <end position="84"/>
    </location>
</feature>
<organism evidence="2 3">
    <name type="scientific">Sunxiuqinia elliptica</name>
    <dbReference type="NCBI Taxonomy" id="655355"/>
    <lineage>
        <taxon>Bacteria</taxon>
        <taxon>Pseudomonadati</taxon>
        <taxon>Bacteroidota</taxon>
        <taxon>Bacteroidia</taxon>
        <taxon>Marinilabiliales</taxon>
        <taxon>Prolixibacteraceae</taxon>
        <taxon>Sunxiuqinia</taxon>
    </lineage>
</organism>
<comment type="caution">
    <text evidence="2">The sequence shown here is derived from an EMBL/GenBank/DDBJ whole genome shotgun (WGS) entry which is preliminary data.</text>
</comment>
<dbReference type="RefSeq" id="WP_133463179.1">
    <property type="nucleotide sequence ID" value="NZ_SNWI01000001.1"/>
</dbReference>
<evidence type="ECO:0000313" key="2">
    <source>
        <dbReference type="EMBL" id="TDO05055.1"/>
    </source>
</evidence>
<proteinExistence type="predicted"/>
<feature type="transmembrane region" description="Helical" evidence="1">
    <location>
        <begin position="39"/>
        <end position="58"/>
    </location>
</feature>
<feature type="transmembrane region" description="Helical" evidence="1">
    <location>
        <begin position="96"/>
        <end position="119"/>
    </location>
</feature>
<evidence type="ECO:0000256" key="1">
    <source>
        <dbReference type="SAM" id="Phobius"/>
    </source>
</evidence>
<sequence>MKTAIVKYVHPERIFSQTFCFIASLALILNIILTPEPSTFEVLFTSLLVPILLVQLLFQFPVLNWLLGISLMLISCYMTLAVWSEFSEFQTKTSTAWQLISFGWGLTFTGLAVALGILIQEGKENQTQQAL</sequence>
<accession>A0A4R6HBK4</accession>
<dbReference type="Proteomes" id="UP000294848">
    <property type="component" value="Unassembled WGS sequence"/>
</dbReference>
<gene>
    <name evidence="2" type="ORF">DET52_101411</name>
</gene>
<keyword evidence="1" id="KW-0812">Transmembrane</keyword>
<evidence type="ECO:0000313" key="3">
    <source>
        <dbReference type="Proteomes" id="UP000294848"/>
    </source>
</evidence>
<dbReference type="AlphaFoldDB" id="A0A4R6HBK4"/>
<name>A0A4R6HBK4_9BACT</name>